<evidence type="ECO:0000313" key="2">
    <source>
        <dbReference type="EMBL" id="OGI72467.1"/>
    </source>
</evidence>
<keyword evidence="1" id="KW-1133">Transmembrane helix</keyword>
<proteinExistence type="predicted"/>
<dbReference type="EMBL" id="MFUC01000005">
    <property type="protein sequence ID" value="OGI72467.1"/>
    <property type="molecule type" value="Genomic_DNA"/>
</dbReference>
<feature type="transmembrane region" description="Helical" evidence="1">
    <location>
        <begin position="26"/>
        <end position="45"/>
    </location>
</feature>
<reference evidence="2 3" key="1">
    <citation type="journal article" date="2016" name="Nat. Commun.">
        <title>Thousands of microbial genomes shed light on interconnected biogeochemical processes in an aquifer system.</title>
        <authorList>
            <person name="Anantharaman K."/>
            <person name="Brown C.T."/>
            <person name="Hug L.A."/>
            <person name="Sharon I."/>
            <person name="Castelle C.J."/>
            <person name="Probst A.J."/>
            <person name="Thomas B.C."/>
            <person name="Singh A."/>
            <person name="Wilkins M.J."/>
            <person name="Karaoz U."/>
            <person name="Brodie E.L."/>
            <person name="Williams K.H."/>
            <person name="Hubbard S.S."/>
            <person name="Banfield J.F."/>
        </authorList>
    </citation>
    <scope>NUCLEOTIDE SEQUENCE [LARGE SCALE GENOMIC DNA]</scope>
</reference>
<organism evidence="2 3">
    <name type="scientific">Candidatus Nomurabacteria bacterium RIFCSPHIGHO2_02_FULL_38_15</name>
    <dbReference type="NCBI Taxonomy" id="1801752"/>
    <lineage>
        <taxon>Bacteria</taxon>
        <taxon>Candidatus Nomuraibacteriota</taxon>
    </lineage>
</organism>
<accession>A0A1F6VS21</accession>
<sequence length="414" mass="47007">MEPIIIAPEPNLPIQPKKIKNKKLKLFFITIIGLFVMLLILRPTLVINSITRLPISGANVKYKANDWDGCSDKSSNKTILGISSSPLTLSPCQITVSKEGYHVNGANRINTLPGIFGFRIVELNKIRDPQENFIQFNRVFTKEYPDMNVLLYLSKLNEGLNPNETKNDVDPDFKFNVIGNTELAANAIGSAVLEIEFFGNGGIQSISKDYTGSDGWAEYYDMENLLEAPIDGYQKNLKIEEGKSYVTRLKDGKHYMKFHVFGSKNYENNTSYACMTGYIQPLESRNLEFVDVYENIFCSDDSSGNDNSKQIYLNFKKQLTGKNSVIKVDFVNNIAKNVFLKENTGKYYFMLLPNNNRFSNISAPISRSVLETLEIDVELPSFEVFNESYYEGEEMPIDLFLNGKYIDPVIILNY</sequence>
<dbReference type="STRING" id="1801752.A3J61_02455"/>
<name>A0A1F6VS21_9BACT</name>
<gene>
    <name evidence="2" type="ORF">A3J61_02455</name>
</gene>
<comment type="caution">
    <text evidence="2">The sequence shown here is derived from an EMBL/GenBank/DDBJ whole genome shotgun (WGS) entry which is preliminary data.</text>
</comment>
<dbReference type="Proteomes" id="UP000179686">
    <property type="component" value="Unassembled WGS sequence"/>
</dbReference>
<evidence type="ECO:0000313" key="3">
    <source>
        <dbReference type="Proteomes" id="UP000179686"/>
    </source>
</evidence>
<evidence type="ECO:0000256" key="1">
    <source>
        <dbReference type="SAM" id="Phobius"/>
    </source>
</evidence>
<protein>
    <submittedName>
        <fullName evidence="2">Uncharacterized protein</fullName>
    </submittedName>
</protein>
<keyword evidence="1" id="KW-0472">Membrane</keyword>
<dbReference type="AlphaFoldDB" id="A0A1F6VS21"/>
<keyword evidence="1" id="KW-0812">Transmembrane</keyword>